<name>A0A165Y1B0_9BACI</name>
<dbReference type="Pfam" id="PF09704">
    <property type="entry name" value="Cas_Cas5d"/>
    <property type="match status" value="1"/>
</dbReference>
<protein>
    <submittedName>
        <fullName evidence="2">Type I-B CRISPR-associated protein Cas5</fullName>
    </submittedName>
</protein>
<comment type="caution">
    <text evidence="2">The sequence shown here is derived from an EMBL/GenBank/DDBJ whole genome shotgun (WGS) entry which is preliminary data.</text>
</comment>
<evidence type="ECO:0000313" key="2">
    <source>
        <dbReference type="EMBL" id="KZN96622.1"/>
    </source>
</evidence>
<gene>
    <name evidence="2" type="ORF">AZI98_07830</name>
</gene>
<dbReference type="InterPro" id="IPR013422">
    <property type="entry name" value="CRISPR-assoc_prot_Cas5_N"/>
</dbReference>
<dbReference type="GO" id="GO:0051607">
    <property type="term" value="P:defense response to virus"/>
    <property type="evidence" value="ECO:0007669"/>
    <property type="project" value="UniProtKB-KW"/>
</dbReference>
<accession>A0A165Y1B0</accession>
<dbReference type="GO" id="GO:0043571">
    <property type="term" value="P:maintenance of CRISPR repeat elements"/>
    <property type="evidence" value="ECO:0007669"/>
    <property type="project" value="InterPro"/>
</dbReference>
<dbReference type="InterPro" id="IPR021124">
    <property type="entry name" value="CRISPR-assoc_prot_Cas5"/>
</dbReference>
<dbReference type="InterPro" id="IPR013337">
    <property type="entry name" value="CRISPR-assoc_prot_Cas5_Tneap"/>
</dbReference>
<reference evidence="2 3" key="1">
    <citation type="submission" date="2016-04" db="EMBL/GenBank/DDBJ databases">
        <title>Draft genome sequence of Aeribacillus pallidus 8m3 from petroleum reservoir.</title>
        <authorList>
            <person name="Poltaraus A.B."/>
            <person name="Nazina T.N."/>
            <person name="Tourova T.P."/>
            <person name="Malakho S.M."/>
            <person name="Korshunova A.V."/>
            <person name="Sokolova D.S."/>
        </authorList>
    </citation>
    <scope>NUCLEOTIDE SEQUENCE [LARGE SCALE GENOMIC DNA]</scope>
    <source>
        <strain evidence="2 3">8m3</strain>
    </source>
</reference>
<dbReference type="Proteomes" id="UP000076476">
    <property type="component" value="Unassembled WGS sequence"/>
</dbReference>
<dbReference type="NCBIfam" id="TIGR02593">
    <property type="entry name" value="CRISPR_cas5"/>
    <property type="match status" value="1"/>
</dbReference>
<dbReference type="STRING" id="33936.AZI98_07830"/>
<evidence type="ECO:0000313" key="3">
    <source>
        <dbReference type="Proteomes" id="UP000076476"/>
    </source>
</evidence>
<evidence type="ECO:0000256" key="1">
    <source>
        <dbReference type="ARBA" id="ARBA00023118"/>
    </source>
</evidence>
<organism evidence="2 3">
    <name type="scientific">Aeribacillus pallidus</name>
    <dbReference type="NCBI Taxonomy" id="33936"/>
    <lineage>
        <taxon>Bacteria</taxon>
        <taxon>Bacillati</taxon>
        <taxon>Bacillota</taxon>
        <taxon>Bacilli</taxon>
        <taxon>Bacillales</taxon>
        <taxon>Bacillaceae</taxon>
        <taxon>Aeribacillus</taxon>
    </lineage>
</organism>
<proteinExistence type="predicted"/>
<dbReference type="GeneID" id="301127575"/>
<dbReference type="RefSeq" id="WP_063387727.1">
    <property type="nucleotide sequence ID" value="NZ_LWBR01000018.1"/>
</dbReference>
<keyword evidence="1" id="KW-0051">Antiviral defense</keyword>
<dbReference type="EMBL" id="LWBR01000018">
    <property type="protein sequence ID" value="KZN96622.1"/>
    <property type="molecule type" value="Genomic_DNA"/>
</dbReference>
<dbReference type="OrthoDB" id="9782505at2"/>
<keyword evidence="3" id="KW-1185">Reference proteome</keyword>
<dbReference type="NCBIfam" id="TIGR01895">
    <property type="entry name" value="cas_Cas5t"/>
    <property type="match status" value="1"/>
</dbReference>
<sequence length="235" mass="27620">MQVLRLKMFQETACYTKPFALKVGETYPLPPYSTVKGMIHEVLKANELIPFRLSIQGDYETRVVDYKKSYFIKDRKSKEFPIILDGLSGIDYSYTSMTAMPLYMHLLYNVQLVIHIAAEDEILQKIYKAFYSYDGHISLGRHEDLVRMDEIRFIELITVDESDLAHSMYIPKKIIAEDDLTGIPYRLNWTYTIKKGVRDWVKIPTLYVAQGEKIYSELFYEPIHFDEEGYTVFFN</sequence>
<dbReference type="AlphaFoldDB" id="A0A165Y1B0"/>